<dbReference type="EMBL" id="CP119108">
    <property type="protein sequence ID" value="WEG07615.1"/>
    <property type="molecule type" value="Genomic_DNA"/>
</dbReference>
<reference evidence="3 4" key="1">
    <citation type="submission" date="2023-03" db="EMBL/GenBank/DDBJ databases">
        <title>Genome sequence of Microbacterium sp. KACC 23027.</title>
        <authorList>
            <person name="Kim S."/>
            <person name="Heo J."/>
            <person name="Kwon S.-W."/>
        </authorList>
    </citation>
    <scope>NUCLEOTIDE SEQUENCE [LARGE SCALE GENOMIC DNA]</scope>
    <source>
        <strain evidence="3 4">KACC 23027</strain>
    </source>
</reference>
<organism evidence="3 4">
    <name type="scientific">Microbacterium horticulturae</name>
    <dbReference type="NCBI Taxonomy" id="3028316"/>
    <lineage>
        <taxon>Bacteria</taxon>
        <taxon>Bacillati</taxon>
        <taxon>Actinomycetota</taxon>
        <taxon>Actinomycetes</taxon>
        <taxon>Micrococcales</taxon>
        <taxon>Microbacteriaceae</taxon>
        <taxon>Microbacterium</taxon>
    </lineage>
</organism>
<feature type="transmembrane region" description="Helical" evidence="1">
    <location>
        <begin position="58"/>
        <end position="82"/>
    </location>
</feature>
<feature type="transmembrane region" description="Helical" evidence="1">
    <location>
        <begin position="221"/>
        <end position="241"/>
    </location>
</feature>
<evidence type="ECO:0000259" key="2">
    <source>
        <dbReference type="Pfam" id="PF07853"/>
    </source>
</evidence>
<sequence>MSPDVRRARRAFLWVGVVVPVVITLLSSLVIALWLPDLPDPAATHWSGGGGPDGFGPAWTYLAIGLGVPLGLIALFAVFALFAHRVPPRDPNGPQWSSTARLLGAMSLGVSAMLAWMMLISVGVQRGLDDAAETPDITGWVFVGCAGAVLVVVAGWFLQPRVTSTGTPAEEVSPMVLAPGERAVWTATATTGRAGVATLTALFLVLAATAVVMWALEEPSWWVLGLVCLLLGALMLTMLTFRVRVDTAGLLVRSSAGWPRFRVRPDDVAAVRVVPVHPFAEFGGWGVRLSTDGRFGVVLRTGDALEVTRRSGRTFVVTVDDAATGAALLSATASAAASRVDREESR</sequence>
<keyword evidence="1" id="KW-0472">Membrane</keyword>
<keyword evidence="1" id="KW-0812">Transmembrane</keyword>
<feature type="transmembrane region" description="Helical" evidence="1">
    <location>
        <begin position="102"/>
        <end position="125"/>
    </location>
</feature>
<dbReference type="Pfam" id="PF07853">
    <property type="entry name" value="DUF1648"/>
    <property type="match status" value="1"/>
</dbReference>
<dbReference type="Proteomes" id="UP001214553">
    <property type="component" value="Chromosome"/>
</dbReference>
<feature type="transmembrane region" description="Helical" evidence="1">
    <location>
        <begin position="137"/>
        <end position="158"/>
    </location>
</feature>
<evidence type="ECO:0000313" key="4">
    <source>
        <dbReference type="Proteomes" id="UP001214553"/>
    </source>
</evidence>
<protein>
    <submittedName>
        <fullName evidence="3">DUF1648 domain-containing protein</fullName>
    </submittedName>
</protein>
<keyword evidence="4" id="KW-1185">Reference proteome</keyword>
<feature type="domain" description="DUF1648" evidence="2">
    <location>
        <begin position="23"/>
        <end position="62"/>
    </location>
</feature>
<dbReference type="InterPro" id="IPR012867">
    <property type="entry name" value="DUF1648"/>
</dbReference>
<feature type="transmembrane region" description="Helical" evidence="1">
    <location>
        <begin position="194"/>
        <end position="215"/>
    </location>
</feature>
<accession>A0ABY8BTV7</accession>
<evidence type="ECO:0000256" key="1">
    <source>
        <dbReference type="SAM" id="Phobius"/>
    </source>
</evidence>
<evidence type="ECO:0000313" key="3">
    <source>
        <dbReference type="EMBL" id="WEG07615.1"/>
    </source>
</evidence>
<name>A0ABY8BTV7_9MICO</name>
<feature type="transmembrane region" description="Helical" evidence="1">
    <location>
        <begin position="12"/>
        <end position="35"/>
    </location>
</feature>
<keyword evidence="1" id="KW-1133">Transmembrane helix</keyword>
<gene>
    <name evidence="3" type="ORF">PU630_10130</name>
</gene>
<proteinExistence type="predicted"/>
<dbReference type="RefSeq" id="WP_275276953.1">
    <property type="nucleotide sequence ID" value="NZ_CP119108.1"/>
</dbReference>